<dbReference type="Pfam" id="PF00535">
    <property type="entry name" value="Glycos_transf_2"/>
    <property type="match status" value="1"/>
</dbReference>
<comment type="caution">
    <text evidence="2">The sequence shown here is derived from an EMBL/GenBank/DDBJ whole genome shotgun (WGS) entry which is preliminary data.</text>
</comment>
<dbReference type="EMBL" id="PEZJ01000014">
    <property type="protein sequence ID" value="PIS14009.1"/>
    <property type="molecule type" value="Genomic_DNA"/>
</dbReference>
<dbReference type="Gene3D" id="3.90.550.10">
    <property type="entry name" value="Spore Coat Polysaccharide Biosynthesis Protein SpsA, Chain A"/>
    <property type="match status" value="1"/>
</dbReference>
<proteinExistence type="predicted"/>
<dbReference type="InterPro" id="IPR029044">
    <property type="entry name" value="Nucleotide-diphossugar_trans"/>
</dbReference>
<dbReference type="SUPFAM" id="SSF53448">
    <property type="entry name" value="Nucleotide-diphospho-sugar transferases"/>
    <property type="match status" value="1"/>
</dbReference>
<gene>
    <name evidence="2" type="ORF">COT65_01070</name>
</gene>
<evidence type="ECO:0000313" key="3">
    <source>
        <dbReference type="Proteomes" id="UP000230033"/>
    </source>
</evidence>
<accession>A0A2H0WQ30</accession>
<reference evidence="3" key="1">
    <citation type="submission" date="2017-09" db="EMBL/GenBank/DDBJ databases">
        <title>Depth-based differentiation of microbial function through sediment-hosted aquifers and enrichment of novel symbionts in the deep terrestrial subsurface.</title>
        <authorList>
            <person name="Probst A.J."/>
            <person name="Ladd B."/>
            <person name="Jarett J.K."/>
            <person name="Geller-Mcgrath D.E."/>
            <person name="Sieber C.M.K."/>
            <person name="Emerson J.B."/>
            <person name="Anantharaman K."/>
            <person name="Thomas B.C."/>
            <person name="Malmstrom R."/>
            <person name="Stieglmeier M."/>
            <person name="Klingl A."/>
            <person name="Woyke T."/>
            <person name="Ryan C.M."/>
            <person name="Banfield J.F."/>
        </authorList>
    </citation>
    <scope>NUCLEOTIDE SEQUENCE [LARGE SCALE GENOMIC DNA]</scope>
</reference>
<name>A0A2H0WQ30_9BACT</name>
<organism evidence="2 3">
    <name type="scientific">Candidatus Shapirobacteria bacterium CG09_land_8_20_14_0_10_47_13</name>
    <dbReference type="NCBI Taxonomy" id="1974481"/>
    <lineage>
        <taxon>Bacteria</taxon>
        <taxon>Candidatus Shapironibacteriota</taxon>
    </lineage>
</organism>
<dbReference type="InterPro" id="IPR001173">
    <property type="entry name" value="Glyco_trans_2-like"/>
</dbReference>
<dbReference type="PANTHER" id="PTHR43685:SF2">
    <property type="entry name" value="GLYCOSYLTRANSFERASE 2-LIKE DOMAIN-CONTAINING PROTEIN"/>
    <property type="match status" value="1"/>
</dbReference>
<dbReference type="AlphaFoldDB" id="A0A2H0WQ30"/>
<evidence type="ECO:0000313" key="2">
    <source>
        <dbReference type="EMBL" id="PIS14009.1"/>
    </source>
</evidence>
<protein>
    <recommendedName>
        <fullName evidence="1">Glycosyltransferase 2-like domain-containing protein</fullName>
    </recommendedName>
</protein>
<dbReference type="InterPro" id="IPR050834">
    <property type="entry name" value="Glycosyltransf_2"/>
</dbReference>
<feature type="domain" description="Glycosyltransferase 2-like" evidence="1">
    <location>
        <begin position="4"/>
        <end position="120"/>
    </location>
</feature>
<dbReference type="PANTHER" id="PTHR43685">
    <property type="entry name" value="GLYCOSYLTRANSFERASE"/>
    <property type="match status" value="1"/>
</dbReference>
<sequence>MLASIVIRTKNEEKWLGKVLEKLYHQTLQDFEVIIVDSGSTDKTLDIIKNFPVKLFQIKPREFNYSYALNLGISKARGVFICVLSGHSVPIGNKFLENGLKNFSDPAIAGVSGYNYPLPDAPFYEKIIVERGKRKVWQQLDNRVSLFPKKLWKSYPFDESLSNCEDYDWGQEMIARGYKLIRDPEFSVYHSHYSLRGKLKAELWDWRKTIRKINKRQRLGKSFTKIKSA</sequence>
<dbReference type="Proteomes" id="UP000230033">
    <property type="component" value="Unassembled WGS sequence"/>
</dbReference>
<evidence type="ECO:0000259" key="1">
    <source>
        <dbReference type="Pfam" id="PF00535"/>
    </source>
</evidence>